<keyword evidence="2" id="KW-1185">Reference proteome</keyword>
<name>A0A438M334_9ACTN</name>
<proteinExistence type="predicted"/>
<protein>
    <submittedName>
        <fullName evidence="1">Uncharacterized protein</fullName>
    </submittedName>
</protein>
<reference evidence="1 2" key="1">
    <citation type="submission" date="2019-01" db="EMBL/GenBank/DDBJ databases">
        <title>Sequencing the genomes of 1000 actinobacteria strains.</title>
        <authorList>
            <person name="Klenk H.-P."/>
        </authorList>
    </citation>
    <scope>NUCLEOTIDE SEQUENCE [LARGE SCALE GENOMIC DNA]</scope>
    <source>
        <strain evidence="1 2">DSM 43925</strain>
    </source>
</reference>
<gene>
    <name evidence="1" type="ORF">EDD27_2646</name>
</gene>
<dbReference type="EMBL" id="SAUN01000001">
    <property type="protein sequence ID" value="RVX40246.1"/>
    <property type="molecule type" value="Genomic_DNA"/>
</dbReference>
<evidence type="ECO:0000313" key="2">
    <source>
        <dbReference type="Proteomes" id="UP000284824"/>
    </source>
</evidence>
<comment type="caution">
    <text evidence="1">The sequence shown here is derived from an EMBL/GenBank/DDBJ whole genome shotgun (WGS) entry which is preliminary data.</text>
</comment>
<evidence type="ECO:0000313" key="1">
    <source>
        <dbReference type="EMBL" id="RVX40246.1"/>
    </source>
</evidence>
<dbReference type="Proteomes" id="UP000284824">
    <property type="component" value="Unassembled WGS sequence"/>
</dbReference>
<sequence length="83" mass="9003">MATLDTRQRIHSAALPQRRSLESRRAAVARHTPFVIRGALYAALTATGLPVRTLTANRLSLPRYAGVHFLPGLKAGVSTENVL</sequence>
<organism evidence="1 2">
    <name type="scientific">Nonomuraea polychroma</name>
    <dbReference type="NCBI Taxonomy" id="46176"/>
    <lineage>
        <taxon>Bacteria</taxon>
        <taxon>Bacillati</taxon>
        <taxon>Actinomycetota</taxon>
        <taxon>Actinomycetes</taxon>
        <taxon>Streptosporangiales</taxon>
        <taxon>Streptosporangiaceae</taxon>
        <taxon>Nonomuraea</taxon>
    </lineage>
</organism>
<dbReference type="AlphaFoldDB" id="A0A438M334"/>
<accession>A0A438M334</accession>